<dbReference type="RefSeq" id="WP_077538239.1">
    <property type="nucleotide sequence ID" value="NZ_CP019628.1"/>
</dbReference>
<evidence type="ECO:0000313" key="4">
    <source>
        <dbReference type="Proteomes" id="UP000188243"/>
    </source>
</evidence>
<dbReference type="GO" id="GO:0016747">
    <property type="term" value="F:acyltransferase activity, transferring groups other than amino-acyl groups"/>
    <property type="evidence" value="ECO:0007669"/>
    <property type="project" value="InterPro"/>
</dbReference>
<organism evidence="3 4">
    <name type="scientific">Pseudoalteromonas aliena</name>
    <dbReference type="NCBI Taxonomy" id="247523"/>
    <lineage>
        <taxon>Bacteria</taxon>
        <taxon>Pseudomonadati</taxon>
        <taxon>Pseudomonadota</taxon>
        <taxon>Gammaproteobacteria</taxon>
        <taxon>Alteromonadales</taxon>
        <taxon>Pseudoalteromonadaceae</taxon>
        <taxon>Pseudoalteromonas</taxon>
    </lineage>
</organism>
<dbReference type="EMBL" id="CP019628">
    <property type="protein sequence ID" value="AQQ01605.1"/>
    <property type="molecule type" value="Genomic_DNA"/>
</dbReference>
<reference evidence="3 4" key="1">
    <citation type="submission" date="2017-02" db="EMBL/GenBank/DDBJ databases">
        <title>Complete genome sequence of the cold-active Pseudoalteromonas aliena strain EH1 isolated from Arctic seawater.</title>
        <authorList>
            <person name="Kim E."/>
            <person name="Heo E."/>
            <person name="Kim H."/>
            <person name="Kim D."/>
        </authorList>
    </citation>
    <scope>NUCLEOTIDE SEQUENCE [LARGE SCALE GENOMIC DNA]</scope>
    <source>
        <strain evidence="3 4">EH1</strain>
    </source>
</reference>
<evidence type="ECO:0000259" key="2">
    <source>
        <dbReference type="Pfam" id="PF01757"/>
    </source>
</evidence>
<dbReference type="STRING" id="247523.B0W48_18560"/>
<feature type="transmembrane region" description="Helical" evidence="1">
    <location>
        <begin position="141"/>
        <end position="162"/>
    </location>
</feature>
<feature type="transmembrane region" description="Helical" evidence="1">
    <location>
        <begin position="71"/>
        <end position="93"/>
    </location>
</feature>
<keyword evidence="1" id="KW-0812">Transmembrane</keyword>
<proteinExistence type="predicted"/>
<dbReference type="Proteomes" id="UP000188243">
    <property type="component" value="Chromosome"/>
</dbReference>
<protein>
    <recommendedName>
        <fullName evidence="2">Acyltransferase 3 domain-containing protein</fullName>
    </recommendedName>
</protein>
<keyword evidence="1" id="KW-1133">Transmembrane helix</keyword>
<dbReference type="KEGG" id="paln:B0W48_18560"/>
<feature type="domain" description="Acyltransferase 3" evidence="2">
    <location>
        <begin position="4"/>
        <end position="162"/>
    </location>
</feature>
<dbReference type="InterPro" id="IPR052734">
    <property type="entry name" value="Nod_factor_acetyltransferase"/>
</dbReference>
<name>A0A1Q2H2K3_9GAMM</name>
<dbReference type="PANTHER" id="PTHR37312:SF1">
    <property type="entry name" value="MEMBRANE-BOUND ACYLTRANSFERASE YKRP-RELATED"/>
    <property type="match status" value="1"/>
</dbReference>
<dbReference type="InterPro" id="IPR002656">
    <property type="entry name" value="Acyl_transf_3_dom"/>
</dbReference>
<dbReference type="PANTHER" id="PTHR37312">
    <property type="entry name" value="MEMBRANE-BOUND ACYLTRANSFERASE YKRP-RELATED"/>
    <property type="match status" value="1"/>
</dbReference>
<evidence type="ECO:0000313" key="3">
    <source>
        <dbReference type="EMBL" id="AQQ01605.1"/>
    </source>
</evidence>
<gene>
    <name evidence="3" type="ORF">B0W48_18560</name>
</gene>
<dbReference type="AlphaFoldDB" id="A0A1Q2H2K3"/>
<accession>A0A1Q2H2K3</accession>
<dbReference type="Pfam" id="PF01757">
    <property type="entry name" value="Acyl_transf_3"/>
    <property type="match status" value="1"/>
</dbReference>
<feature type="transmembrane region" description="Helical" evidence="1">
    <location>
        <begin position="113"/>
        <end position="134"/>
    </location>
</feature>
<sequence length="179" mass="20713">MIRINYIDNMKAAGIILVVLGHAAWLNESIYILIYSFHMPLFFFMSGYLASRQHPIKKALIKLNHRLIIPFGFFFFVSFCVWLPLHFFGGGQASNMPWFDPLFRLITAQADSFHINGVLWFFPCLIVISVLQIVIFSKMKLITAFITSAVILSFLLVNVGLIKTRFYWCISIYKFVDTL</sequence>
<evidence type="ECO:0000256" key="1">
    <source>
        <dbReference type="SAM" id="Phobius"/>
    </source>
</evidence>
<keyword evidence="1" id="KW-0472">Membrane</keyword>